<name>A0A1H5ALH2_9PSEU</name>
<gene>
    <name evidence="2" type="ORF">SAMN04489727_7816</name>
</gene>
<reference evidence="3" key="1">
    <citation type="submission" date="2016-10" db="EMBL/GenBank/DDBJ databases">
        <authorList>
            <person name="Varghese N."/>
            <person name="Submissions S."/>
        </authorList>
    </citation>
    <scope>NUCLEOTIDE SEQUENCE [LARGE SCALE GENOMIC DNA]</scope>
    <source>
        <strain evidence="3">DSM 44544</strain>
    </source>
</reference>
<evidence type="ECO:0000313" key="3">
    <source>
        <dbReference type="Proteomes" id="UP000199622"/>
    </source>
</evidence>
<keyword evidence="3" id="KW-1185">Reference proteome</keyword>
<accession>A0A1H5ALH2</accession>
<sequence>MAACRTVERVIPLLTGIDRDHRLRSGLTGYLAAVSAAVDVGEESCTVDLDAPASAYIALDLRLPRHPGRDTALLWDERHGWAFAMETHSGEDLLVLGYLGGELVPAPAHVRGFVAAVRAGASGHPDPPDLRGSRFDLVERLGAHRRVIVNWRGRP</sequence>
<dbReference type="Proteomes" id="UP000199622">
    <property type="component" value="Unassembled WGS sequence"/>
</dbReference>
<organism evidence="2 3">
    <name type="scientific">Amycolatopsis tolypomycina</name>
    <dbReference type="NCBI Taxonomy" id="208445"/>
    <lineage>
        <taxon>Bacteria</taxon>
        <taxon>Bacillati</taxon>
        <taxon>Actinomycetota</taxon>
        <taxon>Actinomycetes</taxon>
        <taxon>Pseudonocardiales</taxon>
        <taxon>Pseudonocardiaceae</taxon>
        <taxon>Amycolatopsis</taxon>
    </lineage>
</organism>
<dbReference type="Pfam" id="PF19809">
    <property type="entry name" value="DUF6292"/>
    <property type="match status" value="1"/>
</dbReference>
<dbReference type="EMBL" id="FNSO01000004">
    <property type="protein sequence ID" value="SED42460.1"/>
    <property type="molecule type" value="Genomic_DNA"/>
</dbReference>
<protein>
    <recommendedName>
        <fullName evidence="1">DUF6292 domain-containing protein</fullName>
    </recommendedName>
</protein>
<proteinExistence type="predicted"/>
<dbReference type="AlphaFoldDB" id="A0A1H5ALH2"/>
<dbReference type="STRING" id="208445.SAMN04489727_7816"/>
<dbReference type="InterPro" id="IPR046259">
    <property type="entry name" value="DUF6292"/>
</dbReference>
<evidence type="ECO:0000259" key="1">
    <source>
        <dbReference type="Pfam" id="PF19809"/>
    </source>
</evidence>
<feature type="domain" description="DUF6292" evidence="1">
    <location>
        <begin position="30"/>
        <end position="115"/>
    </location>
</feature>
<evidence type="ECO:0000313" key="2">
    <source>
        <dbReference type="EMBL" id="SED42460.1"/>
    </source>
</evidence>